<dbReference type="OMA" id="YERIHAC"/>
<feature type="region of interest" description="Disordered" evidence="2">
    <location>
        <begin position="421"/>
        <end position="444"/>
    </location>
</feature>
<evidence type="ECO:0000259" key="5">
    <source>
        <dbReference type="Pfam" id="PF26133"/>
    </source>
</evidence>
<feature type="coiled-coil region" evidence="1">
    <location>
        <begin position="708"/>
        <end position="747"/>
    </location>
</feature>
<dbReference type="Pfam" id="PF26133">
    <property type="entry name" value="DUF8039"/>
    <property type="match status" value="1"/>
</dbReference>
<evidence type="ECO:0000313" key="6">
    <source>
        <dbReference type="EnsemblPlants" id="AUR62038589-RA:cds"/>
    </source>
</evidence>
<evidence type="ECO:0000259" key="4">
    <source>
        <dbReference type="Pfam" id="PF13963"/>
    </source>
</evidence>
<dbReference type="AlphaFoldDB" id="A0A803N0V5"/>
<dbReference type="PANTHER" id="PTHR33018">
    <property type="entry name" value="OS10G0338966 PROTEIN-RELATED"/>
    <property type="match status" value="1"/>
</dbReference>
<proteinExistence type="predicted"/>
<name>A0A803N0V5_CHEQI</name>
<protein>
    <recommendedName>
        <fullName evidence="8">Transposase-associated domain-containing protein</fullName>
    </recommendedName>
</protein>
<dbReference type="InterPro" id="IPR029480">
    <property type="entry name" value="Transpos_assoc"/>
</dbReference>
<evidence type="ECO:0000313" key="7">
    <source>
        <dbReference type="Proteomes" id="UP000596660"/>
    </source>
</evidence>
<dbReference type="Pfam" id="PF13963">
    <property type="entry name" value="Transpos_assoc"/>
    <property type="match status" value="1"/>
</dbReference>
<evidence type="ECO:0000256" key="1">
    <source>
        <dbReference type="SAM" id="Coils"/>
    </source>
</evidence>
<keyword evidence="7" id="KW-1185">Reference proteome</keyword>
<accession>A0A803N0V5</accession>
<dbReference type="EnsemblPlants" id="AUR62038589-RA">
    <property type="protein sequence ID" value="AUR62038589-RA:cds"/>
    <property type="gene ID" value="AUR62038589"/>
</dbReference>
<dbReference type="Gramene" id="AUR62038589-RA">
    <property type="protein sequence ID" value="AUR62038589-RA:cds"/>
    <property type="gene ID" value="AUR62038589"/>
</dbReference>
<evidence type="ECO:0000256" key="2">
    <source>
        <dbReference type="SAM" id="MobiDB-lite"/>
    </source>
</evidence>
<keyword evidence="1" id="KW-0175">Coiled coil</keyword>
<dbReference type="Pfam" id="PF13952">
    <property type="entry name" value="DUF4216"/>
    <property type="match status" value="1"/>
</dbReference>
<dbReference type="InterPro" id="IPR058352">
    <property type="entry name" value="DUF8039"/>
</dbReference>
<reference evidence="6" key="1">
    <citation type="journal article" date="2017" name="Nature">
        <title>The genome of Chenopodium quinoa.</title>
        <authorList>
            <person name="Jarvis D.E."/>
            <person name="Ho Y.S."/>
            <person name="Lightfoot D.J."/>
            <person name="Schmoeckel S.M."/>
            <person name="Li B."/>
            <person name="Borm T.J.A."/>
            <person name="Ohyanagi H."/>
            <person name="Mineta K."/>
            <person name="Michell C.T."/>
            <person name="Saber N."/>
            <person name="Kharbatia N.M."/>
            <person name="Rupper R.R."/>
            <person name="Sharp A.R."/>
            <person name="Dally N."/>
            <person name="Boughton B.A."/>
            <person name="Woo Y.H."/>
            <person name="Gao G."/>
            <person name="Schijlen E.G.W.M."/>
            <person name="Guo X."/>
            <person name="Momin A.A."/>
            <person name="Negrao S."/>
            <person name="Al-Babili S."/>
            <person name="Gehring C."/>
            <person name="Roessner U."/>
            <person name="Jung C."/>
            <person name="Murphy K."/>
            <person name="Arold S.T."/>
            <person name="Gojobori T."/>
            <person name="van der Linden C.G."/>
            <person name="van Loo E.N."/>
            <person name="Jellen E.N."/>
            <person name="Maughan P.J."/>
            <person name="Tester M."/>
        </authorList>
    </citation>
    <scope>NUCLEOTIDE SEQUENCE [LARGE SCALE GENOMIC DNA]</scope>
    <source>
        <strain evidence="6">cv. PI 614886</strain>
    </source>
</reference>
<dbReference type="PANTHER" id="PTHR33018:SF31">
    <property type="entry name" value="TRANSPOSASE, PTTA_EN_SPM, PLANT"/>
    <property type="match status" value="1"/>
</dbReference>
<organism evidence="6 7">
    <name type="scientific">Chenopodium quinoa</name>
    <name type="common">Quinoa</name>
    <dbReference type="NCBI Taxonomy" id="63459"/>
    <lineage>
        <taxon>Eukaryota</taxon>
        <taxon>Viridiplantae</taxon>
        <taxon>Streptophyta</taxon>
        <taxon>Embryophyta</taxon>
        <taxon>Tracheophyta</taxon>
        <taxon>Spermatophyta</taxon>
        <taxon>Magnoliopsida</taxon>
        <taxon>eudicotyledons</taxon>
        <taxon>Gunneridae</taxon>
        <taxon>Pentapetalae</taxon>
        <taxon>Caryophyllales</taxon>
        <taxon>Chenopodiaceae</taxon>
        <taxon>Chenopodioideae</taxon>
        <taxon>Atripliceae</taxon>
        <taxon>Chenopodium</taxon>
    </lineage>
</organism>
<feature type="domain" description="Transposase-associated" evidence="4">
    <location>
        <begin position="3"/>
        <end position="75"/>
    </location>
</feature>
<feature type="domain" description="DUF8039" evidence="5">
    <location>
        <begin position="768"/>
        <end position="842"/>
    </location>
</feature>
<dbReference type="Proteomes" id="UP000596660">
    <property type="component" value="Unplaced"/>
</dbReference>
<evidence type="ECO:0000259" key="3">
    <source>
        <dbReference type="Pfam" id="PF13952"/>
    </source>
</evidence>
<sequence length="1067" mass="122855">MDRKWMLARRTSDEYEQGVDEFIAFAIEHAEDPSRILCPCVNCNNMIRHNVEDVRIHLVVNGIIQQYKCWIKHGETLGDIPSYVDTEMYDEMNDDEIEDNFHLGNEHLEEMTQALEFCSQYLSKVDAIGIPKTRHTKGEDVDPYVEEHLAFLRDLNPRKSEIWIAEEHNRSFVEWFQLRIADELAKSPSHVSDRVKWLSRGPCFEVLSYSSYQINGYTFYTKDRDKETTMQNSGVSVLAQAMHISSGKDKNPIYADMTYYGIINDIWELDYRTFQVPIFSCNWVDHNNGVHFENPGFTIVDLTKVGYKEEPFIFASQAKQVFYVTDPANKRRHVVLSSNKRNVFGDQDIDDMEDPSFSLQSHSFSNNVVENEAYTRVDHGEGIWVENASNSSTKKEKRGKSINLWLLYMLMASLHINHEHGDDENNDANGHPTYKGKKDTGRGATRMASLVRARNRGVRFNVQWNADGQPIGDYSDKLMSYWGASIHKNVPIIYPHWHKVPQNLKDALFEVLEITFKVTERDKDWFLRKGGRCWSNFKSYLSRNWLFDQQGNLREKPPSKYDFIDVSHWKTFVKSRLCKKFQEKSAVNRERASKNEYPKKKGRRGCARYEQDMIKKLKNDEGKIVSCLGRGELWKLMRTNQDNIVIPSAKAKEVAARIDDLMHQSSNGEFVDHGRDDVLSRALQKKEGTGRVRAVGAGVTPKIYFGACDSKKEKITEMESRIKFLEQELQELKKSRLEEKMKHLDEEIVENYSIDEVALEHNKTIQIPEGIIACQLALSDPSYRVVATGKVHNVNNGSVVHNKSLPSGYMRVAIDYTTEEHTPLPVPLDDGEAFVLKDAINTIGHKSSSDPKAKKTKASALNTILRNDEPSHASSEYQPQKLDDSIETIPFPDTLPADLQIMHKYTLKMAQKEQIHILIDMGIPGQNNEIFIGREEIFQFLAQAKIGVCHIVIASSLPNAWFSGFIWLFMIHWVLCVIDPYNDIVYFLVPLHNENNKGTGNGIGDDLRSIVDRALFGFRSEKGLLKKIKMSTKWVQIQYFHDCNVSRYDQDQIDEIRTQWACHVLLM</sequence>
<dbReference type="InterPro" id="IPR025312">
    <property type="entry name" value="DUF4216"/>
</dbReference>
<evidence type="ECO:0008006" key="8">
    <source>
        <dbReference type="Google" id="ProtNLM"/>
    </source>
</evidence>
<reference evidence="6" key="2">
    <citation type="submission" date="2021-03" db="UniProtKB">
        <authorList>
            <consortium name="EnsemblPlants"/>
        </authorList>
    </citation>
    <scope>IDENTIFICATION</scope>
</reference>
<feature type="domain" description="DUF4216" evidence="3">
    <location>
        <begin position="267"/>
        <end position="330"/>
    </location>
</feature>